<evidence type="ECO:0000256" key="3">
    <source>
        <dbReference type="ARBA" id="ARBA00023163"/>
    </source>
</evidence>
<evidence type="ECO:0000256" key="1">
    <source>
        <dbReference type="ARBA" id="ARBA00023015"/>
    </source>
</evidence>
<dbReference type="InterPro" id="IPR018062">
    <property type="entry name" value="HTH_AraC-typ_CS"/>
</dbReference>
<protein>
    <submittedName>
        <fullName evidence="5">Helix-turn-helix transcriptional regulator</fullName>
    </submittedName>
</protein>
<comment type="caution">
    <text evidence="5">The sequence shown here is derived from an EMBL/GenBank/DDBJ whole genome shotgun (WGS) entry which is preliminary data.</text>
</comment>
<name>A0A5D4GNM7_9HYPH</name>
<dbReference type="Proteomes" id="UP000323258">
    <property type="component" value="Unassembled WGS sequence"/>
</dbReference>
<dbReference type="SMART" id="SM00342">
    <property type="entry name" value="HTH_ARAC"/>
    <property type="match status" value="1"/>
</dbReference>
<dbReference type="PANTHER" id="PTHR47893:SF1">
    <property type="entry name" value="REGULATORY PROTEIN PCHR"/>
    <property type="match status" value="1"/>
</dbReference>
<dbReference type="SUPFAM" id="SSF46689">
    <property type="entry name" value="Homeodomain-like"/>
    <property type="match status" value="2"/>
</dbReference>
<dbReference type="Pfam" id="PF12833">
    <property type="entry name" value="HTH_18"/>
    <property type="match status" value="1"/>
</dbReference>
<sequence length="399" mass="44711">MMPLSVRKASSQRAMMSTMALPMQSTSYWFMKISGEPARTLPADIVHASGLAGGDEKASPPPGLAMHYNLQYMPASFFYRGILMAESWSFQFDGDQPERLYRDGCTQFDDGPFRGWMEGVEMRRGFHLYRITGRSSHRYSLIPKGVMERGSIVLGTMLGGAGRVTTEGAQEQSWRDERRFFAVTPEAQIGYHIEPGRKWSVAGLVLTPEALAELAGDDELPALARETLDGKLGPYSLMRPLADATMARLARDLFDLSYTGSMASLHRQACCLHFLAGLLERLGAEDNSSEISARDKVRVREARERLVSDLRDPPDLHELAHSVGLSARRLNEGFRAVFGTTVFEHLRDARLDAARIMLHEETQVPLKQIAWRVGYAHSTNFISAYRRRFGTSPARHRRG</sequence>
<dbReference type="InterPro" id="IPR009057">
    <property type="entry name" value="Homeodomain-like_sf"/>
</dbReference>
<dbReference type="PROSITE" id="PS01124">
    <property type="entry name" value="HTH_ARAC_FAMILY_2"/>
    <property type="match status" value="1"/>
</dbReference>
<evidence type="ECO:0000313" key="6">
    <source>
        <dbReference type="Proteomes" id="UP000323258"/>
    </source>
</evidence>
<keyword evidence="1" id="KW-0805">Transcription regulation</keyword>
<evidence type="ECO:0000313" key="5">
    <source>
        <dbReference type="EMBL" id="TYR29612.1"/>
    </source>
</evidence>
<feature type="domain" description="HTH araC/xylS-type" evidence="4">
    <location>
        <begin position="300"/>
        <end position="399"/>
    </location>
</feature>
<keyword evidence="2" id="KW-0238">DNA-binding</keyword>
<accession>A0A5D4GNM7</accession>
<dbReference type="EMBL" id="VSZS01000068">
    <property type="protein sequence ID" value="TYR29612.1"/>
    <property type="molecule type" value="Genomic_DNA"/>
</dbReference>
<dbReference type="PANTHER" id="PTHR47893">
    <property type="entry name" value="REGULATORY PROTEIN PCHR"/>
    <property type="match status" value="1"/>
</dbReference>
<dbReference type="Gene3D" id="1.10.10.60">
    <property type="entry name" value="Homeodomain-like"/>
    <property type="match status" value="1"/>
</dbReference>
<dbReference type="AlphaFoldDB" id="A0A5D4GNM7"/>
<organism evidence="5 6">
    <name type="scientific">Neoaquamicrobium microcysteis</name>
    <dbReference type="NCBI Taxonomy" id="2682781"/>
    <lineage>
        <taxon>Bacteria</taxon>
        <taxon>Pseudomonadati</taxon>
        <taxon>Pseudomonadota</taxon>
        <taxon>Alphaproteobacteria</taxon>
        <taxon>Hyphomicrobiales</taxon>
        <taxon>Phyllobacteriaceae</taxon>
        <taxon>Neoaquamicrobium</taxon>
    </lineage>
</organism>
<reference evidence="5 6" key="2">
    <citation type="submission" date="2019-09" db="EMBL/GenBank/DDBJ databases">
        <title>Mesorhizobium sp. MaA-C15 isolated from Microcystis aeruginosa.</title>
        <authorList>
            <person name="Jeong S.E."/>
            <person name="Jin H.M."/>
            <person name="Jeon C.O."/>
        </authorList>
    </citation>
    <scope>NUCLEOTIDE SEQUENCE [LARGE SCALE GENOMIC DNA]</scope>
    <source>
        <strain evidence="5 6">MaA-C15</strain>
    </source>
</reference>
<proteinExistence type="predicted"/>
<dbReference type="GO" id="GO:0003700">
    <property type="term" value="F:DNA-binding transcription factor activity"/>
    <property type="evidence" value="ECO:0007669"/>
    <property type="project" value="InterPro"/>
</dbReference>
<dbReference type="InterPro" id="IPR053142">
    <property type="entry name" value="PchR_regulatory_protein"/>
</dbReference>
<evidence type="ECO:0000259" key="4">
    <source>
        <dbReference type="PROSITE" id="PS01124"/>
    </source>
</evidence>
<keyword evidence="3" id="KW-0804">Transcription</keyword>
<dbReference type="GO" id="GO:0043565">
    <property type="term" value="F:sequence-specific DNA binding"/>
    <property type="evidence" value="ECO:0007669"/>
    <property type="project" value="InterPro"/>
</dbReference>
<reference evidence="5 6" key="1">
    <citation type="submission" date="2019-08" db="EMBL/GenBank/DDBJ databases">
        <authorList>
            <person name="Seo Y.L."/>
        </authorList>
    </citation>
    <scope>NUCLEOTIDE SEQUENCE [LARGE SCALE GENOMIC DNA]</scope>
    <source>
        <strain evidence="5 6">MaA-C15</strain>
    </source>
</reference>
<keyword evidence="6" id="KW-1185">Reference proteome</keyword>
<evidence type="ECO:0000256" key="2">
    <source>
        <dbReference type="ARBA" id="ARBA00023125"/>
    </source>
</evidence>
<dbReference type="InterPro" id="IPR018060">
    <property type="entry name" value="HTH_AraC"/>
</dbReference>
<gene>
    <name evidence="5" type="ORF">FY036_22445</name>
</gene>
<dbReference type="PROSITE" id="PS00041">
    <property type="entry name" value="HTH_ARAC_FAMILY_1"/>
    <property type="match status" value="1"/>
</dbReference>